<evidence type="ECO:0000313" key="2">
    <source>
        <dbReference type="EMBL" id="TYC62116.1"/>
    </source>
</evidence>
<sequence>MNAPADTPEFLIACLCANWCGTCRDYREGFEALATRFPTARFVWLDVEDEADLLDDYDVENFPTVLIQRDDAVLFFGTMLPHHELLQRTVESFHAQSVEESRRYANSDPLRRSWQEERNLRRALAERAG</sequence>
<comment type="caution">
    <text evidence="2">The sequence shown here is derived from an EMBL/GenBank/DDBJ whole genome shotgun (WGS) entry which is preliminary data.</text>
</comment>
<dbReference type="Gene3D" id="3.40.30.10">
    <property type="entry name" value="Glutaredoxin"/>
    <property type="match status" value="1"/>
</dbReference>
<evidence type="ECO:0000259" key="1">
    <source>
        <dbReference type="Pfam" id="PF00085"/>
    </source>
</evidence>
<accession>A0A6C2D7W1</accession>
<organism evidence="2 3">
    <name type="scientific">Zoogloea oleivorans</name>
    <dbReference type="NCBI Taxonomy" id="1552750"/>
    <lineage>
        <taxon>Bacteria</taxon>
        <taxon>Pseudomonadati</taxon>
        <taxon>Pseudomonadota</taxon>
        <taxon>Betaproteobacteria</taxon>
        <taxon>Rhodocyclales</taxon>
        <taxon>Zoogloeaceae</taxon>
        <taxon>Zoogloea</taxon>
    </lineage>
</organism>
<dbReference type="AlphaFoldDB" id="A0A6C2D7W1"/>
<evidence type="ECO:0000313" key="3">
    <source>
        <dbReference type="Proteomes" id="UP000389128"/>
    </source>
</evidence>
<dbReference type="Proteomes" id="UP000389128">
    <property type="component" value="Unassembled WGS sequence"/>
</dbReference>
<dbReference type="InterPro" id="IPR036249">
    <property type="entry name" value="Thioredoxin-like_sf"/>
</dbReference>
<dbReference type="OrthoDB" id="8521206at2"/>
<name>A0A6C2D7W1_9RHOO</name>
<dbReference type="SUPFAM" id="SSF52833">
    <property type="entry name" value="Thioredoxin-like"/>
    <property type="match status" value="1"/>
</dbReference>
<feature type="domain" description="Thioredoxin" evidence="1">
    <location>
        <begin position="15"/>
        <end position="71"/>
    </location>
</feature>
<dbReference type="Pfam" id="PF00085">
    <property type="entry name" value="Thioredoxin"/>
    <property type="match status" value="1"/>
</dbReference>
<protein>
    <submittedName>
        <fullName evidence="2">Thioredoxin</fullName>
    </submittedName>
</protein>
<dbReference type="EMBL" id="SDKK01000001">
    <property type="protein sequence ID" value="TYC62116.1"/>
    <property type="molecule type" value="Genomic_DNA"/>
</dbReference>
<gene>
    <name evidence="2" type="ORF">ETQ85_00720</name>
</gene>
<dbReference type="CDD" id="cd02947">
    <property type="entry name" value="TRX_family"/>
    <property type="match status" value="1"/>
</dbReference>
<reference evidence="2 3" key="1">
    <citation type="submission" date="2019-01" db="EMBL/GenBank/DDBJ databases">
        <title>Zoogloea oleivorans genome sequencing and assembly.</title>
        <authorList>
            <person name="Tancsics A."/>
            <person name="Farkas M."/>
            <person name="Kriszt B."/>
            <person name="Maroti G."/>
            <person name="Horvath B."/>
        </authorList>
    </citation>
    <scope>NUCLEOTIDE SEQUENCE [LARGE SCALE GENOMIC DNA]</scope>
    <source>
        <strain evidence="2 3">Buc</strain>
    </source>
</reference>
<dbReference type="RefSeq" id="WP_148577206.1">
    <property type="nucleotide sequence ID" value="NZ_JAVEUW010000065.1"/>
</dbReference>
<dbReference type="InterPro" id="IPR013766">
    <property type="entry name" value="Thioredoxin_domain"/>
</dbReference>
<keyword evidence="3" id="KW-1185">Reference proteome</keyword>
<proteinExistence type="predicted"/>